<dbReference type="NCBIfam" id="TIGR03769">
    <property type="entry name" value="P_ac_wall_RPT"/>
    <property type="match status" value="3"/>
</dbReference>
<keyword evidence="5" id="KW-1185">Reference proteome</keyword>
<dbReference type="NCBIfam" id="NF038134">
    <property type="entry name" value="choice_anch_M"/>
    <property type="match status" value="3"/>
</dbReference>
<dbReference type="RefSeq" id="WP_184823708.1">
    <property type="nucleotide sequence ID" value="NZ_JACHMM010000001.1"/>
</dbReference>
<feature type="domain" description="Bacterial Ig-like" evidence="3">
    <location>
        <begin position="196"/>
        <end position="285"/>
    </location>
</feature>
<evidence type="ECO:0000259" key="3">
    <source>
        <dbReference type="Pfam" id="PF16640"/>
    </source>
</evidence>
<evidence type="ECO:0000256" key="2">
    <source>
        <dbReference type="SAM" id="Phobius"/>
    </source>
</evidence>
<feature type="compositionally biased region" description="Pro residues" evidence="1">
    <location>
        <begin position="650"/>
        <end position="660"/>
    </location>
</feature>
<accession>A0A7W9GRN6</accession>
<keyword evidence="2" id="KW-0472">Membrane</keyword>
<dbReference type="Proteomes" id="UP000542813">
    <property type="component" value="Unassembled WGS sequence"/>
</dbReference>
<evidence type="ECO:0000313" key="5">
    <source>
        <dbReference type="Proteomes" id="UP000542813"/>
    </source>
</evidence>
<evidence type="ECO:0000256" key="1">
    <source>
        <dbReference type="SAM" id="MobiDB-lite"/>
    </source>
</evidence>
<keyword evidence="2" id="KW-1133">Transmembrane helix</keyword>
<dbReference type="Pfam" id="PF16640">
    <property type="entry name" value="Big_3_5"/>
    <property type="match status" value="1"/>
</dbReference>
<feature type="compositionally biased region" description="Gly residues" evidence="1">
    <location>
        <begin position="603"/>
        <end position="646"/>
    </location>
</feature>
<sequence>MLTTEHVDAIDVGFDGERLTVDSTISPPVEHVATDDLVFHLTDLARVEELPEQYAEFIGADTAWVVMQTQNPDVLWAGWSTEQIGAGVVDGDAVDITLTDVRGPGELEVFQTGPFGEPIRIFSSDEDHATLRQAVNAHVHANWAFTQPGVYTLGFTVSAVVDGRPVTTGPVDYTWVVGGDEGTLPEPGRTSITLDAPARTVAGDEVVLTADVAAETGADAPPAPGGYVEFHDGDTSLGWTGLTDGRATLPVTFDEPGEHRISATYSSQEPQFFAGSTSEPVTVVVEDTGEEPVAPTLTVTGPDAVTAGDDVTLTATQDPPSDLRGYRWSTRSPGAMEFRPIDGATTETVSITAAAADDGRQYRVALYTDGGEYVAQSAPHTLTVSSQDPGEDPPGQCEDPRTVLTDEHVDLLSPSLDGDALGLRARVGTASDHAFHDPADLVVQVKDPEAAIAVPPGADYEFLGAAGDPLWMIPQTQNPQVVWAGWSTEELAPGALRGDGVELTLVRAEGPGEVEVFQTAGLGAAPTRIFSSTDALPPRQQSVGQHVHANWAFTALGDYTLTFEVSGSLPDGTAVTTGEVDYAVVVGDLECDPGLPGDESGTDAGGDTSGGDAGGGDAGGGDGGADGGGADGGGTDGGDAGGGDDGTGPSPTPSPTPEPTTRPTTKPTGEVCVPTNRPSGTPGGQSSGDPVVLTNEHVDLLAPVLESGRLDLRAKVGTAADHTFHDPADVLVQVVPAAESTVPGGDAYGFLGTAGSPLWLIPETQNPEVVWAGWSTEELASGTFAGDAVDMRLVGAEGPGTVEVFQTTGFGDIARIFSSEESLPLRQQSVGQHVHANWAFSAKGSYTLTFEVSGTAGGEAVTTGPVEYSFVVGELSGVRNATPTPSPTATPTAGPSPSSTADCDLASTGTSSTPALTVLGGLLVAGGAVALAAHWRERRAARA</sequence>
<feature type="region of interest" description="Disordered" evidence="1">
    <location>
        <begin position="879"/>
        <end position="907"/>
    </location>
</feature>
<name>A0A7W9GRN6_9ACTN</name>
<proteinExistence type="predicted"/>
<dbReference type="GO" id="GO:0005975">
    <property type="term" value="P:carbohydrate metabolic process"/>
    <property type="evidence" value="ECO:0007669"/>
    <property type="project" value="UniProtKB-ARBA"/>
</dbReference>
<reference evidence="4 5" key="1">
    <citation type="submission" date="2020-08" db="EMBL/GenBank/DDBJ databases">
        <title>Sequencing the genomes of 1000 actinobacteria strains.</title>
        <authorList>
            <person name="Klenk H.-P."/>
        </authorList>
    </citation>
    <scope>NUCLEOTIDE SEQUENCE [LARGE SCALE GENOMIC DNA]</scope>
    <source>
        <strain evidence="4 5">DSM 102122</strain>
    </source>
</reference>
<protein>
    <submittedName>
        <fullName evidence="4">Surface-anchored protein/LPXTG-motif cell wall-anchored protein</fullName>
    </submittedName>
</protein>
<dbReference type="InterPro" id="IPR013783">
    <property type="entry name" value="Ig-like_fold"/>
</dbReference>
<feature type="region of interest" description="Disordered" evidence="1">
    <location>
        <begin position="590"/>
        <end position="691"/>
    </location>
</feature>
<comment type="caution">
    <text evidence="4">The sequence shown here is derived from an EMBL/GenBank/DDBJ whole genome shotgun (WGS) entry which is preliminary data.</text>
</comment>
<dbReference type="AlphaFoldDB" id="A0A7W9GRN6"/>
<dbReference type="InterPro" id="IPR032109">
    <property type="entry name" value="Big_3_5"/>
</dbReference>
<dbReference type="EMBL" id="JACHMM010000001">
    <property type="protein sequence ID" value="MBB5788807.1"/>
    <property type="molecule type" value="Genomic_DNA"/>
</dbReference>
<evidence type="ECO:0000313" key="4">
    <source>
        <dbReference type="EMBL" id="MBB5788807.1"/>
    </source>
</evidence>
<gene>
    <name evidence="4" type="ORF">HD601_003382</name>
</gene>
<dbReference type="InterPro" id="IPR022435">
    <property type="entry name" value="Surface-anchored_actinobac"/>
</dbReference>
<feature type="compositionally biased region" description="Low complexity" evidence="1">
    <location>
        <begin position="881"/>
        <end position="901"/>
    </location>
</feature>
<feature type="transmembrane region" description="Helical" evidence="2">
    <location>
        <begin position="915"/>
        <end position="935"/>
    </location>
</feature>
<keyword evidence="2" id="KW-0812">Transmembrane</keyword>
<dbReference type="Gene3D" id="2.60.40.10">
    <property type="entry name" value="Immunoglobulins"/>
    <property type="match status" value="1"/>
</dbReference>
<organism evidence="4 5">
    <name type="scientific">Jiangella mangrovi</name>
    <dbReference type="NCBI Taxonomy" id="1524084"/>
    <lineage>
        <taxon>Bacteria</taxon>
        <taxon>Bacillati</taxon>
        <taxon>Actinomycetota</taxon>
        <taxon>Actinomycetes</taxon>
        <taxon>Jiangellales</taxon>
        <taxon>Jiangellaceae</taxon>
        <taxon>Jiangella</taxon>
    </lineage>
</organism>